<evidence type="ECO:0000259" key="10">
    <source>
        <dbReference type="Pfam" id="PF01467"/>
    </source>
</evidence>
<dbReference type="CDD" id="cd02163">
    <property type="entry name" value="PPAT"/>
    <property type="match status" value="1"/>
</dbReference>
<evidence type="ECO:0000256" key="5">
    <source>
        <dbReference type="ARBA" id="ARBA00022840"/>
    </source>
</evidence>
<organism evidence="11 12">
    <name type="scientific">Candidatus Onthovivens merdipullorum</name>
    <dbReference type="NCBI Taxonomy" id="2840889"/>
    <lineage>
        <taxon>Bacteria</taxon>
        <taxon>Bacillati</taxon>
        <taxon>Bacillota</taxon>
        <taxon>Bacilli</taxon>
        <taxon>Bacillales</taxon>
        <taxon>Candidatus Onthovivens</taxon>
    </lineage>
</organism>
<dbReference type="Proteomes" id="UP000823613">
    <property type="component" value="Unassembled WGS sequence"/>
</dbReference>
<evidence type="ECO:0000313" key="12">
    <source>
        <dbReference type="Proteomes" id="UP000823613"/>
    </source>
</evidence>
<dbReference type="NCBIfam" id="TIGR01510">
    <property type="entry name" value="coaD_prev_kdtB"/>
    <property type="match status" value="1"/>
</dbReference>
<keyword evidence="2 9" id="KW-0808">Transferase</keyword>
<comment type="subunit">
    <text evidence="9">Homohexamer.</text>
</comment>
<evidence type="ECO:0000256" key="3">
    <source>
        <dbReference type="ARBA" id="ARBA00022695"/>
    </source>
</evidence>
<dbReference type="GO" id="GO:0005524">
    <property type="term" value="F:ATP binding"/>
    <property type="evidence" value="ECO:0007669"/>
    <property type="project" value="UniProtKB-KW"/>
</dbReference>
<feature type="site" description="Transition state stabilizer" evidence="9">
    <location>
        <position position="18"/>
    </location>
</feature>
<dbReference type="PANTHER" id="PTHR21342:SF1">
    <property type="entry name" value="PHOSPHOPANTETHEINE ADENYLYLTRANSFERASE"/>
    <property type="match status" value="1"/>
</dbReference>
<keyword evidence="5 9" id="KW-0067">ATP-binding</keyword>
<sequence length="159" mass="18091">MSRIGIYPGSFDPITNGHLDIINRASKLFDEVIILVAQNKSKVSRFSVNERVEMIKEAIKGYKNVKVDSYEGITVEYAKAKGAIALIRGIRVVSDFEYEWQLAAANEYIDRDIEMVFLMSHRANTFISSSTIDELYFSGVDITPLVPKIVLDFYKKKNK</sequence>
<feature type="binding site" evidence="9">
    <location>
        <begin position="10"/>
        <end position="11"/>
    </location>
    <ligand>
        <name>ATP</name>
        <dbReference type="ChEBI" id="CHEBI:30616"/>
    </ligand>
</feature>
<evidence type="ECO:0000256" key="7">
    <source>
        <dbReference type="ARBA" id="ARBA00022993"/>
    </source>
</evidence>
<evidence type="ECO:0000256" key="2">
    <source>
        <dbReference type="ARBA" id="ARBA00022679"/>
    </source>
</evidence>
<dbReference type="GO" id="GO:0005737">
    <property type="term" value="C:cytoplasm"/>
    <property type="evidence" value="ECO:0007669"/>
    <property type="project" value="UniProtKB-SubCell"/>
</dbReference>
<evidence type="ECO:0000313" key="11">
    <source>
        <dbReference type="EMBL" id="MBO8428076.1"/>
    </source>
</evidence>
<comment type="function">
    <text evidence="9">Reversibly transfers an adenylyl group from ATP to 4'-phosphopantetheine, yielding dephospho-CoA (dPCoA) and pyrophosphate.</text>
</comment>
<name>A0A9D9GWY3_9BACL</name>
<accession>A0A9D9GWY3</accession>
<keyword evidence="1 9" id="KW-0963">Cytoplasm</keyword>
<comment type="pathway">
    <text evidence="9">Cofactor biosynthesis; coenzyme A biosynthesis; CoA from (R)-pantothenate: step 4/5.</text>
</comment>
<evidence type="ECO:0000256" key="8">
    <source>
        <dbReference type="ARBA" id="ARBA00029346"/>
    </source>
</evidence>
<evidence type="ECO:0000256" key="1">
    <source>
        <dbReference type="ARBA" id="ARBA00022490"/>
    </source>
</evidence>
<dbReference type="GO" id="GO:0015937">
    <property type="term" value="P:coenzyme A biosynthetic process"/>
    <property type="evidence" value="ECO:0007669"/>
    <property type="project" value="UniProtKB-UniRule"/>
</dbReference>
<dbReference type="InterPro" id="IPR004821">
    <property type="entry name" value="Cyt_trans-like"/>
</dbReference>
<dbReference type="AlphaFoldDB" id="A0A9D9GWY3"/>
<feature type="binding site" evidence="9">
    <location>
        <position position="74"/>
    </location>
    <ligand>
        <name>substrate</name>
    </ligand>
</feature>
<reference evidence="11" key="1">
    <citation type="submission" date="2020-10" db="EMBL/GenBank/DDBJ databases">
        <authorList>
            <person name="Gilroy R."/>
        </authorList>
    </citation>
    <scope>NUCLEOTIDE SEQUENCE</scope>
    <source>
        <strain evidence="11">11159</strain>
    </source>
</reference>
<protein>
    <recommendedName>
        <fullName evidence="9">Phosphopantetheine adenylyltransferase</fullName>
        <ecNumber evidence="9">2.7.7.3</ecNumber>
    </recommendedName>
    <alternativeName>
        <fullName evidence="9">Dephospho-CoA pyrophosphorylase</fullName>
    </alternativeName>
    <alternativeName>
        <fullName evidence="9">Pantetheine-phosphate adenylyltransferase</fullName>
        <shortName evidence="9">PPAT</shortName>
    </alternativeName>
</protein>
<dbReference type="HAMAP" id="MF_00151">
    <property type="entry name" value="PPAT_bact"/>
    <property type="match status" value="1"/>
</dbReference>
<keyword evidence="4 9" id="KW-0547">Nucleotide-binding</keyword>
<dbReference type="NCBIfam" id="TIGR00125">
    <property type="entry name" value="cyt_tran_rel"/>
    <property type="match status" value="1"/>
</dbReference>
<feature type="binding site" evidence="9">
    <location>
        <position position="42"/>
    </location>
    <ligand>
        <name>substrate</name>
    </ligand>
</feature>
<dbReference type="Pfam" id="PF01467">
    <property type="entry name" value="CTP_transf_like"/>
    <property type="match status" value="1"/>
</dbReference>
<feature type="binding site" evidence="9">
    <location>
        <begin position="89"/>
        <end position="91"/>
    </location>
    <ligand>
        <name>ATP</name>
        <dbReference type="ChEBI" id="CHEBI:30616"/>
    </ligand>
</feature>
<dbReference type="EMBL" id="JADIMY010000117">
    <property type="protein sequence ID" value="MBO8428076.1"/>
    <property type="molecule type" value="Genomic_DNA"/>
</dbReference>
<comment type="caution">
    <text evidence="11">The sequence shown here is derived from an EMBL/GenBank/DDBJ whole genome shotgun (WGS) entry which is preliminary data.</text>
</comment>
<dbReference type="EC" id="2.7.7.3" evidence="9"/>
<evidence type="ECO:0000256" key="6">
    <source>
        <dbReference type="ARBA" id="ARBA00022842"/>
    </source>
</evidence>
<comment type="catalytic activity">
    <reaction evidence="8 9">
        <text>(R)-4'-phosphopantetheine + ATP + H(+) = 3'-dephospho-CoA + diphosphate</text>
        <dbReference type="Rhea" id="RHEA:19801"/>
        <dbReference type="ChEBI" id="CHEBI:15378"/>
        <dbReference type="ChEBI" id="CHEBI:30616"/>
        <dbReference type="ChEBI" id="CHEBI:33019"/>
        <dbReference type="ChEBI" id="CHEBI:57328"/>
        <dbReference type="ChEBI" id="CHEBI:61723"/>
        <dbReference type="EC" id="2.7.7.3"/>
    </reaction>
</comment>
<feature type="binding site" evidence="9">
    <location>
        <begin position="124"/>
        <end position="130"/>
    </location>
    <ligand>
        <name>ATP</name>
        <dbReference type="ChEBI" id="CHEBI:30616"/>
    </ligand>
</feature>
<gene>
    <name evidence="9 11" type="primary">coaD</name>
    <name evidence="11" type="ORF">IAC58_06010</name>
</gene>
<comment type="similarity">
    <text evidence="9">Belongs to the bacterial CoaD family.</text>
</comment>
<dbReference type="GO" id="GO:0004595">
    <property type="term" value="F:pantetheine-phosphate adenylyltransferase activity"/>
    <property type="evidence" value="ECO:0007669"/>
    <property type="project" value="UniProtKB-UniRule"/>
</dbReference>
<dbReference type="InterPro" id="IPR001980">
    <property type="entry name" value="PPAT"/>
</dbReference>
<keyword evidence="6 9" id="KW-0460">Magnesium</keyword>
<proteinExistence type="inferred from homology"/>
<dbReference type="PANTHER" id="PTHR21342">
    <property type="entry name" value="PHOSPHOPANTETHEINE ADENYLYLTRANSFERASE"/>
    <property type="match status" value="1"/>
</dbReference>
<feature type="binding site" evidence="9">
    <location>
        <position position="18"/>
    </location>
    <ligand>
        <name>ATP</name>
        <dbReference type="ChEBI" id="CHEBI:30616"/>
    </ligand>
</feature>
<evidence type="ECO:0000256" key="4">
    <source>
        <dbReference type="ARBA" id="ARBA00022741"/>
    </source>
</evidence>
<feature type="domain" description="Cytidyltransferase-like" evidence="10">
    <location>
        <begin position="6"/>
        <end position="132"/>
    </location>
</feature>
<dbReference type="Gene3D" id="3.40.50.620">
    <property type="entry name" value="HUPs"/>
    <property type="match status" value="1"/>
</dbReference>
<feature type="binding site" evidence="9">
    <location>
        <position position="88"/>
    </location>
    <ligand>
        <name>substrate</name>
    </ligand>
</feature>
<comment type="cofactor">
    <cofactor evidence="9">
        <name>Mg(2+)</name>
        <dbReference type="ChEBI" id="CHEBI:18420"/>
    </cofactor>
</comment>
<comment type="subcellular location">
    <subcellularLocation>
        <location evidence="9">Cytoplasm</location>
    </subcellularLocation>
</comment>
<keyword evidence="3 9" id="KW-0548">Nucleotidyltransferase</keyword>
<dbReference type="PRINTS" id="PR01020">
    <property type="entry name" value="LPSBIOSNTHSS"/>
</dbReference>
<dbReference type="InterPro" id="IPR014729">
    <property type="entry name" value="Rossmann-like_a/b/a_fold"/>
</dbReference>
<evidence type="ECO:0000256" key="9">
    <source>
        <dbReference type="HAMAP-Rule" id="MF_00151"/>
    </source>
</evidence>
<feature type="binding site" evidence="9">
    <location>
        <position position="99"/>
    </location>
    <ligand>
        <name>ATP</name>
        <dbReference type="ChEBI" id="CHEBI:30616"/>
    </ligand>
</feature>
<dbReference type="SUPFAM" id="SSF52374">
    <property type="entry name" value="Nucleotidylyl transferase"/>
    <property type="match status" value="1"/>
</dbReference>
<feature type="binding site" evidence="9">
    <location>
        <position position="10"/>
    </location>
    <ligand>
        <name>substrate</name>
    </ligand>
</feature>
<keyword evidence="7 9" id="KW-0173">Coenzyme A biosynthesis</keyword>
<reference evidence="11" key="2">
    <citation type="journal article" date="2021" name="PeerJ">
        <title>Extensive microbial diversity within the chicken gut microbiome revealed by metagenomics and culture.</title>
        <authorList>
            <person name="Gilroy R."/>
            <person name="Ravi A."/>
            <person name="Getino M."/>
            <person name="Pursley I."/>
            <person name="Horton D.L."/>
            <person name="Alikhan N.F."/>
            <person name="Baker D."/>
            <person name="Gharbi K."/>
            <person name="Hall N."/>
            <person name="Watson M."/>
            <person name="Adriaenssens E.M."/>
            <person name="Foster-Nyarko E."/>
            <person name="Jarju S."/>
            <person name="Secka A."/>
            <person name="Antonio M."/>
            <person name="Oren A."/>
            <person name="Chaudhuri R.R."/>
            <person name="La Ragione R."/>
            <person name="Hildebrand F."/>
            <person name="Pallen M.J."/>
        </authorList>
    </citation>
    <scope>NUCLEOTIDE SEQUENCE</scope>
    <source>
        <strain evidence="11">11159</strain>
    </source>
</reference>